<dbReference type="CDD" id="cd00093">
    <property type="entry name" value="HTH_XRE"/>
    <property type="match status" value="1"/>
</dbReference>
<organism evidence="5 6">
    <name type="scientific">Alloalcanivorax venustensis ISO4</name>
    <dbReference type="NCBI Taxonomy" id="1177184"/>
    <lineage>
        <taxon>Bacteria</taxon>
        <taxon>Pseudomonadati</taxon>
        <taxon>Pseudomonadota</taxon>
        <taxon>Gammaproteobacteria</taxon>
        <taxon>Oceanospirillales</taxon>
        <taxon>Alcanivoracaceae</taxon>
        <taxon>Alloalcanivorax</taxon>
    </lineage>
</organism>
<protein>
    <submittedName>
        <fullName evidence="5">XRE family transcriptional regulator</fullName>
    </submittedName>
</protein>
<keyword evidence="6" id="KW-1185">Reference proteome</keyword>
<proteinExistence type="predicted"/>
<dbReference type="RefSeq" id="WP_228547977.1">
    <property type="nucleotide sequence ID" value="NZ_ARXR01000008.1"/>
</dbReference>
<dbReference type="SMART" id="SM00530">
    <property type="entry name" value="HTH_XRE"/>
    <property type="match status" value="1"/>
</dbReference>
<evidence type="ECO:0000313" key="5">
    <source>
        <dbReference type="EMBL" id="MBF5052790.1"/>
    </source>
</evidence>
<keyword evidence="1" id="KW-0805">Transcription regulation</keyword>
<evidence type="ECO:0000256" key="1">
    <source>
        <dbReference type="ARBA" id="ARBA00023015"/>
    </source>
</evidence>
<reference evidence="5 6" key="1">
    <citation type="submission" date="2012-09" db="EMBL/GenBank/DDBJ databases">
        <title>Genome Sequence of alkane-degrading Bacterium Alcanivorax venustensis ISO4.</title>
        <authorList>
            <person name="Lai Q."/>
            <person name="Shao Z."/>
        </authorList>
    </citation>
    <scope>NUCLEOTIDE SEQUENCE [LARGE SCALE GENOMIC DNA]</scope>
    <source>
        <strain evidence="5 6">ISO4</strain>
    </source>
</reference>
<comment type="caution">
    <text evidence="5">The sequence shown here is derived from an EMBL/GenBank/DDBJ whole genome shotgun (WGS) entry which is preliminary data.</text>
</comment>
<feature type="domain" description="HTH cro/C1-type" evidence="4">
    <location>
        <begin position="40"/>
        <end position="94"/>
    </location>
</feature>
<dbReference type="InterPro" id="IPR001387">
    <property type="entry name" value="Cro/C1-type_HTH"/>
</dbReference>
<accession>A0ABS0AF51</accession>
<name>A0ABS0AF51_9GAMM</name>
<keyword evidence="2" id="KW-0238">DNA-binding</keyword>
<dbReference type="PANTHER" id="PTHR36511">
    <property type="entry name" value="MERR FAMILY BACTERIAL REGULATORY PROTEIN"/>
    <property type="match status" value="1"/>
</dbReference>
<evidence type="ECO:0000256" key="3">
    <source>
        <dbReference type="ARBA" id="ARBA00023163"/>
    </source>
</evidence>
<dbReference type="EMBL" id="ARXR01000008">
    <property type="protein sequence ID" value="MBF5052790.1"/>
    <property type="molecule type" value="Genomic_DNA"/>
</dbReference>
<gene>
    <name evidence="5" type="ORF">ISO4_01392</name>
</gene>
<dbReference type="Pfam" id="PF01381">
    <property type="entry name" value="HTH_3"/>
    <property type="match status" value="1"/>
</dbReference>
<keyword evidence="3" id="KW-0804">Transcription</keyword>
<evidence type="ECO:0000313" key="6">
    <source>
        <dbReference type="Proteomes" id="UP000644441"/>
    </source>
</evidence>
<dbReference type="PROSITE" id="PS50943">
    <property type="entry name" value="HTH_CROC1"/>
    <property type="match status" value="1"/>
</dbReference>
<dbReference type="InterPro" id="IPR010982">
    <property type="entry name" value="Lambda_DNA-bd_dom_sf"/>
</dbReference>
<dbReference type="Proteomes" id="UP000644441">
    <property type="component" value="Unassembled WGS sequence"/>
</dbReference>
<evidence type="ECO:0000259" key="4">
    <source>
        <dbReference type="PROSITE" id="PS50943"/>
    </source>
</evidence>
<dbReference type="PANTHER" id="PTHR36511:SF3">
    <property type="entry name" value="ANTITOXIN HIGA-2"/>
    <property type="match status" value="1"/>
</dbReference>
<dbReference type="Gene3D" id="1.10.260.40">
    <property type="entry name" value="lambda repressor-like DNA-binding domains"/>
    <property type="match status" value="1"/>
</dbReference>
<sequence length="100" mass="11078">MGKMKEDITGEELGEKLLHAVREMKAGYAARTTEVSTNEVASARLRTGLSQAQFARALKISPRTLQEWEQGRRRPSGAAQALIQIAFRHPEVIVESLSES</sequence>
<evidence type="ECO:0000256" key="2">
    <source>
        <dbReference type="ARBA" id="ARBA00023125"/>
    </source>
</evidence>
<dbReference type="SUPFAM" id="SSF47413">
    <property type="entry name" value="lambda repressor-like DNA-binding domains"/>
    <property type="match status" value="1"/>
</dbReference>
<dbReference type="InterPro" id="IPR052359">
    <property type="entry name" value="HTH-type_reg/antitoxin"/>
</dbReference>